<keyword evidence="6" id="KW-0812">Transmembrane</keyword>
<dbReference type="GO" id="GO:0005829">
    <property type="term" value="C:cytosol"/>
    <property type="evidence" value="ECO:0007669"/>
    <property type="project" value="TreeGrafter"/>
</dbReference>
<gene>
    <name evidence="8" type="ORF">BJG266_LOCUS12869</name>
    <name evidence="9" type="ORF">QVE165_LOCUS24712</name>
</gene>
<evidence type="ECO:0000256" key="6">
    <source>
        <dbReference type="SAM" id="Phobius"/>
    </source>
</evidence>
<dbReference type="InterPro" id="IPR021133">
    <property type="entry name" value="HEAT_type_2"/>
</dbReference>
<feature type="repeat" description="HEAT" evidence="4">
    <location>
        <begin position="1650"/>
        <end position="1687"/>
    </location>
</feature>
<dbReference type="PANTHER" id="PTHR23346:SF7">
    <property type="entry name" value="STALLED RIBOSOME SENSOR GCN1"/>
    <property type="match status" value="1"/>
</dbReference>
<dbReference type="Pfam" id="PF23271">
    <property type="entry name" value="HEAT_GCN1"/>
    <property type="match status" value="1"/>
</dbReference>
<dbReference type="Pfam" id="PF07690">
    <property type="entry name" value="MFS_1"/>
    <property type="match status" value="1"/>
</dbReference>
<dbReference type="EMBL" id="CAJNOM010000175">
    <property type="protein sequence ID" value="CAF1181573.1"/>
    <property type="molecule type" value="Genomic_DNA"/>
</dbReference>
<dbReference type="InterPro" id="IPR057546">
    <property type="entry name" value="HEAT_GCN1"/>
</dbReference>
<dbReference type="CDD" id="cd06174">
    <property type="entry name" value="MFS"/>
    <property type="match status" value="1"/>
</dbReference>
<keyword evidence="2" id="KW-0597">Phosphoprotein</keyword>
<dbReference type="GO" id="GO:0006417">
    <property type="term" value="P:regulation of translation"/>
    <property type="evidence" value="ECO:0007669"/>
    <property type="project" value="TreeGrafter"/>
</dbReference>
<dbReference type="SUPFAM" id="SSF48371">
    <property type="entry name" value="ARM repeat"/>
    <property type="match status" value="4"/>
</dbReference>
<feature type="transmembrane region" description="Helical" evidence="6">
    <location>
        <begin position="2829"/>
        <end position="2848"/>
    </location>
</feature>
<dbReference type="Pfam" id="PF25801">
    <property type="entry name" value="HEAT_GCN1_C_2"/>
    <property type="match status" value="1"/>
</dbReference>
<keyword evidence="6" id="KW-0472">Membrane</keyword>
<evidence type="ECO:0000313" key="9">
    <source>
        <dbReference type="EMBL" id="CAF1181573.1"/>
    </source>
</evidence>
<feature type="region of interest" description="Disordered" evidence="5">
    <location>
        <begin position="2047"/>
        <end position="2066"/>
    </location>
</feature>
<dbReference type="Pfam" id="PF24987">
    <property type="entry name" value="HEAT_EF3_N"/>
    <property type="match status" value="1"/>
</dbReference>
<organism evidence="9 10">
    <name type="scientific">Adineta steineri</name>
    <dbReference type="NCBI Taxonomy" id="433720"/>
    <lineage>
        <taxon>Eukaryota</taxon>
        <taxon>Metazoa</taxon>
        <taxon>Spiralia</taxon>
        <taxon>Gnathifera</taxon>
        <taxon>Rotifera</taxon>
        <taxon>Eurotatoria</taxon>
        <taxon>Bdelloidea</taxon>
        <taxon>Adinetida</taxon>
        <taxon>Adinetidae</taxon>
        <taxon>Adineta</taxon>
    </lineage>
</organism>
<dbReference type="OrthoDB" id="5148094at2759"/>
<dbReference type="InterPro" id="IPR011701">
    <property type="entry name" value="MFS"/>
</dbReference>
<dbReference type="Proteomes" id="UP000663832">
    <property type="component" value="Unassembled WGS sequence"/>
</dbReference>
<dbReference type="FunFam" id="1.25.10.10:FF:000162">
    <property type="entry name" value="GCN1, eIF2 alpha kinase activator homolog"/>
    <property type="match status" value="1"/>
</dbReference>
<dbReference type="FunFam" id="1.25.10.10:FF:000096">
    <property type="entry name" value="eIF-2-alpha kinase activator gcn1"/>
    <property type="match status" value="1"/>
</dbReference>
<dbReference type="GO" id="GO:0019887">
    <property type="term" value="F:protein kinase regulator activity"/>
    <property type="evidence" value="ECO:0007669"/>
    <property type="project" value="TreeGrafter"/>
</dbReference>
<dbReference type="Gene3D" id="1.20.1250.20">
    <property type="entry name" value="MFS general substrate transporter like domains"/>
    <property type="match status" value="1"/>
</dbReference>
<dbReference type="InterPro" id="IPR011989">
    <property type="entry name" value="ARM-like"/>
</dbReference>
<dbReference type="FunFam" id="1.25.10.10:FF:000090">
    <property type="entry name" value="eIF-2-alpha kinase activator GCN1"/>
    <property type="match status" value="1"/>
</dbReference>
<proteinExistence type="inferred from homology"/>
<feature type="transmembrane region" description="Helical" evidence="6">
    <location>
        <begin position="2692"/>
        <end position="2714"/>
    </location>
</feature>
<feature type="transmembrane region" description="Helical" evidence="6">
    <location>
        <begin position="2516"/>
        <end position="2538"/>
    </location>
</feature>
<evidence type="ECO:0000256" key="4">
    <source>
        <dbReference type="PROSITE-ProRule" id="PRU00103"/>
    </source>
</evidence>
<comment type="similarity">
    <text evidence="1">Belongs to the GCN1 family.</text>
</comment>
<evidence type="ECO:0000313" key="8">
    <source>
        <dbReference type="EMBL" id="CAF0944850.1"/>
    </source>
</evidence>
<feature type="domain" description="TOG" evidence="7">
    <location>
        <begin position="1357"/>
        <end position="1590"/>
    </location>
</feature>
<evidence type="ECO:0000259" key="7">
    <source>
        <dbReference type="SMART" id="SM01349"/>
    </source>
</evidence>
<evidence type="ECO:0000313" key="10">
    <source>
        <dbReference type="Proteomes" id="UP000663832"/>
    </source>
</evidence>
<evidence type="ECO:0000256" key="5">
    <source>
        <dbReference type="SAM" id="MobiDB-lite"/>
    </source>
</evidence>
<evidence type="ECO:0000256" key="1">
    <source>
        <dbReference type="ARBA" id="ARBA00007366"/>
    </source>
</evidence>
<dbReference type="InterPro" id="IPR016024">
    <property type="entry name" value="ARM-type_fold"/>
</dbReference>
<dbReference type="InterPro" id="IPR036259">
    <property type="entry name" value="MFS_trans_sf"/>
</dbReference>
<dbReference type="EMBL" id="CAJNOI010000050">
    <property type="protein sequence ID" value="CAF0944850.1"/>
    <property type="molecule type" value="Genomic_DNA"/>
</dbReference>
<feature type="transmembrane region" description="Helical" evidence="6">
    <location>
        <begin position="2638"/>
        <end position="2659"/>
    </location>
</feature>
<sequence length="2909" mass="325915">MESLKNFVRYSWSSSPKVRTDVINDLVETLKTNQTDDLPDPALKILAHTIGQLIPSYTTAKSRVLLSTLLDAAVGKYKERILKPILNAFDLQSRTICKVHPHRNARVQADYGFLYMSRILVASQGVTTDEEIDKLTLLIFSRYISSILADLSTPLGLKLVDKRLKNLFKQVPKVSERWVKLLQSISELDLAHLGMISALLHRFKTTEPTLYEQVKTVGIDSYTKLILGTRTKPYDAALKPCTEIIRSIDIETFKTNVYPAVNRSLLRNPEIIIEAVPSLLSNLQFDLSYTANELAKLLAPPLVSKTESLEASALTSFQALAKQIANGETVLSIVQYLFNILNGTDSSVSKLSVISQRENVLNAIGALSRSPSKNISQEDILKLFDKYFYSMIQQEVHEGLIGHMLQQMTGWCSRLTSVNQTLTDFFKKGLEQKTSTAVTRTAYLQCMLATYKEETITSLIPLHTTLMASYERGLNQPTLIICVHEALLAALIMINIAQMNSAYDNKLTSLWSTLNDSKKQIFTTDKFQREINQAGARVFFQLYEQLHGTLHIQDIGPYTRTFIHLILHSSYEVRKSAYDIIRRLVNNLRSNETDISLALLNALETYFDHFQLTNDSGDEMKSTTVSKGLEETLLCLAKSMRTQDEKTKIMLCVRALLVSCLSSQLVLTDEKLWLKFLYHIFDKQQNEIENFFKNNVDLLVKACTENQRIQKNQISAIGLLCSLRPNLFLKPFLQIAYQRLETDRYLSVNKKSYEIMKTPAGQIYDKTVMETILKHEAKDTGNVKRESKNYSYKEQMAARELEKELAAKQKAEAPQLTKKQQEMLQQQLDQEQTIRDNIKKIDESAKNIFELLTNIIKSTQEQFIPYIGELVIHVWPALQSPLAFNYAKDLYVTLVPIVFMNDKDTFGNNNNNNNNIDLLIFVLFFQGYAIANLAIRLNCDPSTTNQQIEKRWLQEDLLLAIERLLQRLYENTQQAKTFMQLSIARLDYCLPLFKNIVSYSKCKNEWVTLILNICREYFSVVSTADPDNHPSLLPRRDLIRLFLDINAVSKSVQVQNDATELLTKLCELCCTYESDDDIQVLLDNLRSSIPSVRESCILSLKKLVTQLNTAHPTLQADIARRLLIACEDLEERVKTIATELWPQTKLVVKAENVKDFLKDIVHPSMPVREPATIALPKLLETSHPQLIPFILNDLFDIYTKNNKLIPQAVDQFGRQLEAKPVDTWEPRAGVAVCLFHMASFVGDHIEDLFKFYVPTALNDRNLDVRNDMLRAATTTIDIHGRENLTMLLQIMEGFLKEAPKTADYDSVRQSVVILMGKLAKDMDKDSTKVKNILGQLISTLNTPSQQVQAAVADCLPPLVAAVKDEAGVYVQQLLNCLLSSQDYAEKKGAAYGLAGFIKGLGILAVKQYNVLTELTEAIQDKSNAKRREGALFGIEMLTSMLGRLFEVYIVNILPNLLLCFGDNDAKVRDAAEDCARAIMSKLTSHGVKIVLPGLLKGLESDLWRTKCGAVELLGAMAHCAPKQLSTCLPSIVPKLIEVLTDSHQRVQKSGTQALKQIGSVIKNPEIQAIVPVLLDALQEPTKKTQASLQILIQTRFVHFIDAPSLALIIPVIERAFQNRSTETRKMAAQIIGNIYSLTDSKDLAPYLANILPGLKTSLLDPVPEVRAVSAHALGSMVRAMGEEAFQEIVPWLMEHLVLESSPVDRSGAAQGLSEVIFGLGADRLEKSMKEIIDRSQQLDLAAHVRDGYMMMFIYLPISFGEKFIPYVGKIIPPILKGLADETEFVRDTALKAGQRIVNSYAETAISLFVPELERGLFDDNWRIRYSSVLLLGELLFKVSGVTGKATTESVDEDDNFGTEYGLQAITGALGRDRRDIVLSGLYMGRSDIALTVRQSALHVWKTIISNTPRTLREILQTLFTTLLGCLASSNYDKRQIAARTLGDLVRKLGERVLPEIIPILEKGLDSPKSDQRQGVCIGLSEIMTACSRDYIIAFSSTIIPTVRRALLDPLVEVRQSAAKTFENLHSSIGTPALDDILPYLLNAMQKDPVPNGKTTNQSEDQDDSERDHALDALQRIMQLKSRVVLPYLVPHLIQSPVDIKALASLTLVAGDSLAKHLNRIIQAVVTHIAEEKDPEARQNHMYYAEQLISAINDPDGILIIIKELQEFARSPKVNNRLVTSQLLLSFCKQAKGTYQDYIDDVIRISINLLNDENEQILNTAWDCIDTILKDFDSLELQKRLPIVRQALRTAQSNSRERGRLVGLCLPKKGIGCILPIYKECILNGPPELRESGANGLNEAINLSDAEALKSSIMNVTGPLIRVLGERFSTDIKVAILETLSTFMGKVGVQLKPFLPQLQPTLLKGLNDPARQVRVKAGNALGLLSQIHVRIDPIFVELLNGLKMNDDPSFKETYLLALKNCLTAVASKLSDDVKKQTEQSLSTSESNAGSRLKIVGLIWTLLECNLVAGNIFGFASLFSVLPRYKIYESRCKILSEKAISDVTTTITSDCRGQIDEYQLAFALGIGFFNLPAVVIGIFGDFFGPRSLRMVGIALHLISWLSLGFLQPGYDWLILLHTVFSALAGMCILLSSFSIASNFPKTRGLVTSLISGAQNSGSIWFAIFQVLIEKDWISLSTLSFIWASFALPMLCSAMLFFDWHFKCTETSNKTKSTTNEVEINQKEDSLARHLTNPLFVVVTLFISCLLLTVSFLPVVWFPWIMHLTGNNIKLSNRYTFIFNMSAVLSIFIAPICGFILDFKANRGKSQQILNISIVQTITWVAAIILCIICMLQSVTAALTAIAIFLVSRTMLVTGCQAVICTTFPPQYIGTLLGLMWTTAGIVSFVTYGLTRLATNPTYAWRAWLVILCLCVLMGGHIIQLWRLYFQSKKQTKTELKINDEELKTLKSSIDN</sequence>
<dbReference type="SUPFAM" id="SSF103473">
    <property type="entry name" value="MFS general substrate transporter"/>
    <property type="match status" value="1"/>
</dbReference>
<feature type="transmembrane region" description="Helical" evidence="6">
    <location>
        <begin position="2766"/>
        <end position="2789"/>
    </location>
</feature>
<reference evidence="9" key="1">
    <citation type="submission" date="2021-02" db="EMBL/GenBank/DDBJ databases">
        <authorList>
            <person name="Nowell W R."/>
        </authorList>
    </citation>
    <scope>NUCLEOTIDE SEQUENCE</scope>
</reference>
<feature type="repeat" description="HEAT" evidence="4">
    <location>
        <begin position="1998"/>
        <end position="2035"/>
    </location>
</feature>
<evidence type="ECO:0000256" key="3">
    <source>
        <dbReference type="ARBA" id="ARBA00022737"/>
    </source>
</evidence>
<protein>
    <recommendedName>
        <fullName evidence="7">TOG domain-containing protein</fullName>
    </recommendedName>
</protein>
<dbReference type="Gene3D" id="1.25.10.10">
    <property type="entry name" value="Leucine-rich Repeat Variant"/>
    <property type="match status" value="7"/>
</dbReference>
<dbReference type="InterPro" id="IPR056810">
    <property type="entry name" value="GNC1-like_N"/>
</dbReference>
<name>A0A814UWC0_9BILA</name>
<keyword evidence="6" id="KW-1133">Transmembrane helix</keyword>
<feature type="repeat" description="HEAT" evidence="4">
    <location>
        <begin position="1531"/>
        <end position="1568"/>
    </location>
</feature>
<feature type="transmembrane region" description="Helical" evidence="6">
    <location>
        <begin position="2603"/>
        <end position="2626"/>
    </location>
</feature>
<dbReference type="PROSITE" id="PS50077">
    <property type="entry name" value="HEAT_REPEAT"/>
    <property type="match status" value="3"/>
</dbReference>
<dbReference type="GO" id="GO:0034198">
    <property type="term" value="P:cellular response to amino acid starvation"/>
    <property type="evidence" value="ECO:0007669"/>
    <property type="project" value="TreeGrafter"/>
</dbReference>
<dbReference type="InterPro" id="IPR034085">
    <property type="entry name" value="TOG"/>
</dbReference>
<dbReference type="PANTHER" id="PTHR23346">
    <property type="entry name" value="TRANSLATIONAL ACTIVATOR GCN1-RELATED"/>
    <property type="match status" value="1"/>
</dbReference>
<dbReference type="GO" id="GO:0022857">
    <property type="term" value="F:transmembrane transporter activity"/>
    <property type="evidence" value="ECO:0007669"/>
    <property type="project" value="InterPro"/>
</dbReference>
<feature type="transmembrane region" description="Helical" evidence="6">
    <location>
        <begin position="2860"/>
        <end position="2883"/>
    </location>
</feature>
<keyword evidence="3" id="KW-0677">Repeat</keyword>
<accession>A0A814UWC0</accession>
<dbReference type="Pfam" id="PF24993">
    <property type="entry name" value="GNC1_N"/>
    <property type="match status" value="1"/>
</dbReference>
<feature type="transmembrane region" description="Helical" evidence="6">
    <location>
        <begin position="2795"/>
        <end position="2817"/>
    </location>
</feature>
<dbReference type="Pfam" id="PF24984">
    <property type="entry name" value="HEAT_EF3_GNC1"/>
    <property type="match status" value="1"/>
</dbReference>
<evidence type="ECO:0000256" key="2">
    <source>
        <dbReference type="ARBA" id="ARBA00022553"/>
    </source>
</evidence>
<dbReference type="SMART" id="SM01349">
    <property type="entry name" value="TOG"/>
    <property type="match status" value="1"/>
</dbReference>
<feature type="transmembrane region" description="Helical" evidence="6">
    <location>
        <begin position="2734"/>
        <end position="2754"/>
    </location>
</feature>
<dbReference type="Proteomes" id="UP000663877">
    <property type="component" value="Unassembled WGS sequence"/>
</dbReference>
<comment type="caution">
    <text evidence="9">The sequence shown here is derived from an EMBL/GenBank/DDBJ whole genome shotgun (WGS) entry which is preliminary data.</text>
</comment>
<feature type="transmembrane region" description="Helical" evidence="6">
    <location>
        <begin position="2570"/>
        <end position="2591"/>
    </location>
</feature>
<keyword evidence="10" id="KW-1185">Reference proteome</keyword>